<evidence type="ECO:0000313" key="7">
    <source>
        <dbReference type="EMBL" id="WAR25532.1"/>
    </source>
</evidence>
<dbReference type="SUPFAM" id="SSF46458">
    <property type="entry name" value="Globin-like"/>
    <property type="match status" value="1"/>
</dbReference>
<dbReference type="PANTHER" id="PTHR23153:SF38">
    <property type="entry name" value="UBX DOMAIN-CONTAINING PROTEIN 6"/>
    <property type="match status" value="1"/>
</dbReference>
<dbReference type="InterPro" id="IPR042774">
    <property type="entry name" value="UBXN6_PUB"/>
</dbReference>
<feature type="domain" description="UBX" evidence="6">
    <location>
        <begin position="415"/>
        <end position="483"/>
    </location>
</feature>
<evidence type="ECO:0000256" key="5">
    <source>
        <dbReference type="SAM" id="MobiDB-lite"/>
    </source>
</evidence>
<keyword evidence="3" id="KW-0479">Metal-binding</keyword>
<dbReference type="SMART" id="SM00166">
    <property type="entry name" value="UBX"/>
    <property type="match status" value="1"/>
</dbReference>
<dbReference type="EMBL" id="CP111025">
    <property type="protein sequence ID" value="WAR25532.1"/>
    <property type="molecule type" value="Genomic_DNA"/>
</dbReference>
<dbReference type="InterPro" id="IPR000971">
    <property type="entry name" value="Globin"/>
</dbReference>
<feature type="region of interest" description="Disordered" evidence="5">
    <location>
        <begin position="90"/>
        <end position="167"/>
    </location>
</feature>
<dbReference type="Pfam" id="PF00789">
    <property type="entry name" value="UBX"/>
    <property type="match status" value="1"/>
</dbReference>
<evidence type="ECO:0000313" key="8">
    <source>
        <dbReference type="Proteomes" id="UP001164746"/>
    </source>
</evidence>
<reference evidence="7" key="1">
    <citation type="submission" date="2022-11" db="EMBL/GenBank/DDBJ databases">
        <title>Centuries of genome instability and evolution in soft-shell clam transmissible cancer (bioRxiv).</title>
        <authorList>
            <person name="Hart S.F.M."/>
            <person name="Yonemitsu M.A."/>
            <person name="Giersch R.M."/>
            <person name="Beal B.F."/>
            <person name="Arriagada G."/>
            <person name="Davis B.W."/>
            <person name="Ostrander E.A."/>
            <person name="Goff S.P."/>
            <person name="Metzger M.J."/>
        </authorList>
    </citation>
    <scope>NUCLEOTIDE SEQUENCE</scope>
    <source>
        <strain evidence="7">MELC-2E11</strain>
        <tissue evidence="7">Siphon/mantle</tissue>
    </source>
</reference>
<dbReference type="Gene3D" id="1.10.490.10">
    <property type="entry name" value="Globins"/>
    <property type="match status" value="1"/>
</dbReference>
<dbReference type="SUPFAM" id="SSF54236">
    <property type="entry name" value="Ubiquitin-like"/>
    <property type="match status" value="1"/>
</dbReference>
<dbReference type="InterPro" id="IPR044399">
    <property type="entry name" value="Mb-like_M"/>
</dbReference>
<keyword evidence="4" id="KW-0408">Iron</keyword>
<dbReference type="InterPro" id="IPR029071">
    <property type="entry name" value="Ubiquitin-like_domsf"/>
</dbReference>
<dbReference type="Gene3D" id="3.10.20.90">
    <property type="entry name" value="Phosphatidylinositol 3-kinase Catalytic Subunit, Chain A, domain 1"/>
    <property type="match status" value="1"/>
</dbReference>
<accession>A0ABY7FV83</accession>
<dbReference type="Pfam" id="PF00042">
    <property type="entry name" value="Globin"/>
    <property type="match status" value="1"/>
</dbReference>
<dbReference type="SMART" id="SM00580">
    <property type="entry name" value="PUG"/>
    <property type="match status" value="1"/>
</dbReference>
<gene>
    <name evidence="7" type="ORF">MAR_011236</name>
</gene>
<dbReference type="PROSITE" id="PS50033">
    <property type="entry name" value="UBX"/>
    <property type="match status" value="1"/>
</dbReference>
<protein>
    <submittedName>
        <fullName evidence="7">UBXN6-like protein</fullName>
    </submittedName>
</protein>
<proteinExistence type="predicted"/>
<evidence type="ECO:0000256" key="3">
    <source>
        <dbReference type="ARBA" id="ARBA00022723"/>
    </source>
</evidence>
<dbReference type="InterPro" id="IPR012292">
    <property type="entry name" value="Globin/Proto"/>
</dbReference>
<name>A0ABY7FV83_MYAAR</name>
<keyword evidence="2" id="KW-0349">Heme</keyword>
<organism evidence="7 8">
    <name type="scientific">Mya arenaria</name>
    <name type="common">Soft-shell clam</name>
    <dbReference type="NCBI Taxonomy" id="6604"/>
    <lineage>
        <taxon>Eukaryota</taxon>
        <taxon>Metazoa</taxon>
        <taxon>Spiralia</taxon>
        <taxon>Lophotrochozoa</taxon>
        <taxon>Mollusca</taxon>
        <taxon>Bivalvia</taxon>
        <taxon>Autobranchia</taxon>
        <taxon>Heteroconchia</taxon>
        <taxon>Euheterodonta</taxon>
        <taxon>Imparidentia</taxon>
        <taxon>Neoheterodontei</taxon>
        <taxon>Myida</taxon>
        <taxon>Myoidea</taxon>
        <taxon>Myidae</taxon>
        <taxon>Mya</taxon>
    </lineage>
</organism>
<dbReference type="InterPro" id="IPR036339">
    <property type="entry name" value="PUB-like_dom_sf"/>
</dbReference>
<dbReference type="CDD" id="cd10460">
    <property type="entry name" value="PUB_UBXD1"/>
    <property type="match status" value="1"/>
</dbReference>
<dbReference type="PANTHER" id="PTHR23153">
    <property type="entry name" value="UBX-RELATED"/>
    <property type="match status" value="1"/>
</dbReference>
<dbReference type="InterPro" id="IPR009050">
    <property type="entry name" value="Globin-like_sf"/>
</dbReference>
<dbReference type="InterPro" id="IPR018997">
    <property type="entry name" value="PUB_domain"/>
</dbReference>
<dbReference type="CDD" id="cd01040">
    <property type="entry name" value="Mb-like"/>
    <property type="match status" value="1"/>
</dbReference>
<feature type="compositionally biased region" description="Low complexity" evidence="5">
    <location>
        <begin position="126"/>
        <end position="146"/>
    </location>
</feature>
<dbReference type="Proteomes" id="UP001164746">
    <property type="component" value="Chromosome 14"/>
</dbReference>
<dbReference type="SUPFAM" id="SSF143503">
    <property type="entry name" value="PUG domain-like"/>
    <property type="match status" value="1"/>
</dbReference>
<evidence type="ECO:0000256" key="1">
    <source>
        <dbReference type="ARBA" id="ARBA00022448"/>
    </source>
</evidence>
<dbReference type="InterPro" id="IPR001012">
    <property type="entry name" value="UBX_dom"/>
</dbReference>
<dbReference type="CDD" id="cd16119">
    <property type="entry name" value="UBX_UBXN6"/>
    <property type="match status" value="1"/>
</dbReference>
<keyword evidence="1" id="KW-0813">Transport</keyword>
<evidence type="ECO:0000256" key="4">
    <source>
        <dbReference type="ARBA" id="ARBA00023004"/>
    </source>
</evidence>
<dbReference type="Gene3D" id="1.20.58.2190">
    <property type="match status" value="1"/>
</dbReference>
<evidence type="ECO:0000259" key="6">
    <source>
        <dbReference type="PROSITE" id="PS50033"/>
    </source>
</evidence>
<evidence type="ECO:0000256" key="2">
    <source>
        <dbReference type="ARBA" id="ARBA00022617"/>
    </source>
</evidence>
<keyword evidence="8" id="KW-1185">Reference proteome</keyword>
<sequence length="517" mass="58183">MRHADVRSRFASLTDLSEEELPGSPVLRAHVLVFGATVNTWVEKLHEADTLVALVQKNTDSHVVRGVKDVPLFKVKTNYGCCAKVGVQKAGGGHRLDEPRPQTGASRSREGQGSQSGARGGHDYQRSLSSEQARAAEAALARIQSQGSKAPDPSMAAKARMRREMEQERKKVEEAQRLAARYSEPTEVVKDGVPMATILFTCPDIGPVVLPRAEMEAHIEEFLLGQLAEEPEMASALMIHTLNKDKEKVKICVDTLCKYLDNIIANPEEEKFRKIRTSNKAFMERISPLRGTEEFLQAAGFLLKTLPFDDKEDNFYLMEEEIAQDAERLSNVKAVLQAAEPIKPKLDRALKIFFPTSKATNFTIPDEFYAISPDELKKEAQRKQEAVEQLGMLRTKAMREREERRELLKYRYTLVRVRLPDGNLLQGTFKATEKIPALKEFIRENLVNDWMPFHLFTQTGGKLDSDNKTLAEYGLTPAVVVNFQWDKTVQNEVAAQQGTTQQGAVLKPEMMAQIRQM</sequence>
<dbReference type="Pfam" id="PF09409">
    <property type="entry name" value="PUB"/>
    <property type="match status" value="1"/>
</dbReference>